<evidence type="ECO:0000313" key="2">
    <source>
        <dbReference type="Proteomes" id="UP000001880"/>
    </source>
</evidence>
<keyword evidence="2" id="KW-1185">Reference proteome</keyword>
<organism evidence="1 2">
    <name type="scientific">Haliangium ochraceum (strain DSM 14365 / JCM 11303 / SMP-2)</name>
    <dbReference type="NCBI Taxonomy" id="502025"/>
    <lineage>
        <taxon>Bacteria</taxon>
        <taxon>Pseudomonadati</taxon>
        <taxon>Myxococcota</taxon>
        <taxon>Polyangia</taxon>
        <taxon>Haliangiales</taxon>
        <taxon>Kofleriaceae</taxon>
        <taxon>Haliangium</taxon>
    </lineage>
</organism>
<protein>
    <submittedName>
        <fullName evidence="1">Uncharacterized protein</fullName>
    </submittedName>
</protein>
<proteinExistence type="predicted"/>
<evidence type="ECO:0000313" key="1">
    <source>
        <dbReference type="EMBL" id="ACY14104.1"/>
    </source>
</evidence>
<dbReference type="KEGG" id="hoh:Hoch_1552"/>
<gene>
    <name evidence="1" type="ordered locus">Hoch_1552</name>
</gene>
<dbReference type="STRING" id="502025.Hoch_1552"/>
<dbReference type="HOGENOM" id="CLU_501325_0_0_7"/>
<dbReference type="Proteomes" id="UP000001880">
    <property type="component" value="Chromosome"/>
</dbReference>
<accession>D0LVX0</accession>
<sequence>MNQTAMTPTLATLLIPFPGSGVDIHVEAARVTLTGQSVNTSFPVTLRQRQDPDTWAEIDFGKRVRLWYLSLSPTLHAYVEQGGHLMLFPRQGREFFELPVLELAPAEDLPDPSAVGDIPEGYRVFTFPEIEGETFMVRTGLTPEARRMREPDAPADPGWPENYRFSIHDGELGCFGPSYPEAIELRFAPGEPAHRVPGPLLASTQTPDLAPALQAAVAQFMGQAVGESPISIPVSARSGSPGKLSLAIAAELALQVRKFSDGASTRKLSFTESVRSGELSLSIPRAGTPSEAAIEIEGSLVQRVVMSELGHAAADSGADAIGVRLHRGIVYTQKLEVDTPYDIVAVDLRLAWARPGTLLRVEMHSADGVSRGKLRLSETDRSPRWLTLELFEPLPLVPKERHQIAVWVEHGEVTWLCGQGAEQLALRRDDGAAPIHPVVDVNGGGAMAGRFRARAQRTLETIPLVVEAGPGGEPLQATDTEIREDGSFHLRFDLLEAVRTLHESAAAASGGGVLPLRIHSASEGTITVTRPRITHTLHIEEST</sequence>
<dbReference type="EMBL" id="CP001804">
    <property type="protein sequence ID" value="ACY14104.1"/>
    <property type="molecule type" value="Genomic_DNA"/>
</dbReference>
<dbReference type="AlphaFoldDB" id="D0LVX0"/>
<name>D0LVX0_HALO1</name>
<reference evidence="1 2" key="1">
    <citation type="journal article" date="2010" name="Stand. Genomic Sci.">
        <title>Complete genome sequence of Haliangium ochraceum type strain (SMP-2).</title>
        <authorList>
            <consortium name="US DOE Joint Genome Institute (JGI-PGF)"/>
            <person name="Ivanova N."/>
            <person name="Daum C."/>
            <person name="Lang E."/>
            <person name="Abt B."/>
            <person name="Kopitz M."/>
            <person name="Saunders E."/>
            <person name="Lapidus A."/>
            <person name="Lucas S."/>
            <person name="Glavina Del Rio T."/>
            <person name="Nolan M."/>
            <person name="Tice H."/>
            <person name="Copeland A."/>
            <person name="Cheng J.F."/>
            <person name="Chen F."/>
            <person name="Bruce D."/>
            <person name="Goodwin L."/>
            <person name="Pitluck S."/>
            <person name="Mavromatis K."/>
            <person name="Pati A."/>
            <person name="Mikhailova N."/>
            <person name="Chen A."/>
            <person name="Palaniappan K."/>
            <person name="Land M."/>
            <person name="Hauser L."/>
            <person name="Chang Y.J."/>
            <person name="Jeffries C.D."/>
            <person name="Detter J.C."/>
            <person name="Brettin T."/>
            <person name="Rohde M."/>
            <person name="Goker M."/>
            <person name="Bristow J."/>
            <person name="Markowitz V."/>
            <person name="Eisen J.A."/>
            <person name="Hugenholtz P."/>
            <person name="Kyrpides N.C."/>
            <person name="Klenk H.P."/>
        </authorList>
    </citation>
    <scope>NUCLEOTIDE SEQUENCE [LARGE SCALE GENOMIC DNA]</scope>
    <source>
        <strain evidence="2">DSM 14365 / CIP 107738 / JCM 11303 / AJ 13395 / SMP-2</strain>
    </source>
</reference>